<dbReference type="AlphaFoldDB" id="A0ABD0MQG5"/>
<keyword evidence="2" id="KW-1185">Reference proteome</keyword>
<evidence type="ECO:0000313" key="1">
    <source>
        <dbReference type="EMBL" id="KAL0152294.1"/>
    </source>
</evidence>
<gene>
    <name evidence="1" type="ORF">M9458_052017</name>
</gene>
<protein>
    <submittedName>
        <fullName evidence="1">Uncharacterized protein</fullName>
    </submittedName>
</protein>
<accession>A0ABD0MQG5</accession>
<feature type="non-terminal residue" evidence="1">
    <location>
        <position position="1"/>
    </location>
</feature>
<organism evidence="1 2">
    <name type="scientific">Cirrhinus mrigala</name>
    <name type="common">Mrigala</name>
    <dbReference type="NCBI Taxonomy" id="683832"/>
    <lineage>
        <taxon>Eukaryota</taxon>
        <taxon>Metazoa</taxon>
        <taxon>Chordata</taxon>
        <taxon>Craniata</taxon>
        <taxon>Vertebrata</taxon>
        <taxon>Euteleostomi</taxon>
        <taxon>Actinopterygii</taxon>
        <taxon>Neopterygii</taxon>
        <taxon>Teleostei</taxon>
        <taxon>Ostariophysi</taxon>
        <taxon>Cypriniformes</taxon>
        <taxon>Cyprinidae</taxon>
        <taxon>Labeoninae</taxon>
        <taxon>Labeonini</taxon>
        <taxon>Cirrhinus</taxon>
    </lineage>
</organism>
<name>A0ABD0MQG5_CIRMR</name>
<dbReference type="Proteomes" id="UP001529510">
    <property type="component" value="Unassembled WGS sequence"/>
</dbReference>
<proteinExistence type="predicted"/>
<reference evidence="1 2" key="1">
    <citation type="submission" date="2024-05" db="EMBL/GenBank/DDBJ databases">
        <title>Genome sequencing and assembly of Indian major carp, Cirrhinus mrigala (Hamilton, 1822).</title>
        <authorList>
            <person name="Mohindra V."/>
            <person name="Chowdhury L.M."/>
            <person name="Lal K."/>
            <person name="Jena J.K."/>
        </authorList>
    </citation>
    <scope>NUCLEOTIDE SEQUENCE [LARGE SCALE GENOMIC DNA]</scope>
    <source>
        <strain evidence="1">CM1030</strain>
        <tissue evidence="1">Blood</tissue>
    </source>
</reference>
<comment type="caution">
    <text evidence="1">The sequence shown here is derived from an EMBL/GenBank/DDBJ whole genome shotgun (WGS) entry which is preliminary data.</text>
</comment>
<sequence length="52" mass="6045">FADMLCKVDDDLLKHAEQLVCGVDEPSTHSEQYQRLYFKIQTSHQHQKGPND</sequence>
<dbReference type="EMBL" id="JAMKFB020000189">
    <property type="protein sequence ID" value="KAL0152294.1"/>
    <property type="molecule type" value="Genomic_DNA"/>
</dbReference>
<evidence type="ECO:0000313" key="2">
    <source>
        <dbReference type="Proteomes" id="UP001529510"/>
    </source>
</evidence>